<protein>
    <recommendedName>
        <fullName evidence="1">Vacuolar membrane-associated protein Iml1 N-terminal domain-containing protein</fullName>
    </recommendedName>
</protein>
<comment type="caution">
    <text evidence="2">The sequence shown here is derived from an EMBL/GenBank/DDBJ whole genome shotgun (WGS) entry which is preliminary data.</text>
</comment>
<dbReference type="Pfam" id="PF12257">
    <property type="entry name" value="IML1"/>
    <property type="match status" value="1"/>
</dbReference>
<dbReference type="STRING" id="747725.A0A168QCI5"/>
<reference evidence="2 3" key="1">
    <citation type="submission" date="2015-06" db="EMBL/GenBank/DDBJ databases">
        <title>Expansion of signal transduction pathways in fungi by whole-genome duplication.</title>
        <authorList>
            <consortium name="DOE Joint Genome Institute"/>
            <person name="Corrochano L.M."/>
            <person name="Kuo A."/>
            <person name="Marcet-Houben M."/>
            <person name="Polaino S."/>
            <person name="Salamov A."/>
            <person name="Villalobos J.M."/>
            <person name="Alvarez M.I."/>
            <person name="Avalos J."/>
            <person name="Benito E.P."/>
            <person name="Benoit I."/>
            <person name="Burger G."/>
            <person name="Camino L.P."/>
            <person name="Canovas D."/>
            <person name="Cerda-Olmedo E."/>
            <person name="Cheng J.-F."/>
            <person name="Dominguez A."/>
            <person name="Elias M."/>
            <person name="Eslava A.P."/>
            <person name="Glaser F."/>
            <person name="Grimwood J."/>
            <person name="Gutierrez G."/>
            <person name="Heitman J."/>
            <person name="Henrissat B."/>
            <person name="Iturriaga E.A."/>
            <person name="Lang B.F."/>
            <person name="Lavin J.L."/>
            <person name="Lee S."/>
            <person name="Li W."/>
            <person name="Lindquist E."/>
            <person name="Lopez-Garcia S."/>
            <person name="Luque E.M."/>
            <person name="Marcos A.T."/>
            <person name="Martin J."/>
            <person name="Mccluskey K."/>
            <person name="Medina H.R."/>
            <person name="Miralles-Duran A."/>
            <person name="Miyazaki A."/>
            <person name="Munoz-Torres E."/>
            <person name="Oguiza J.A."/>
            <person name="Ohm R."/>
            <person name="Olmedo M."/>
            <person name="Orejas M."/>
            <person name="Ortiz-Castellanos L."/>
            <person name="Pisabarro A.G."/>
            <person name="Rodriguez-Romero J."/>
            <person name="Ruiz-Herrera J."/>
            <person name="Ruiz-Vazquez R."/>
            <person name="Sanz C."/>
            <person name="Schackwitz W."/>
            <person name="Schmutz J."/>
            <person name="Shahriari M."/>
            <person name="Shelest E."/>
            <person name="Silva-Franco F."/>
            <person name="Soanes D."/>
            <person name="Syed K."/>
            <person name="Tagua V.G."/>
            <person name="Talbot N.J."/>
            <person name="Thon M."/>
            <person name="De Vries R.P."/>
            <person name="Wiebenga A."/>
            <person name="Yadav J.S."/>
            <person name="Braun E.L."/>
            <person name="Baker S."/>
            <person name="Garre V."/>
            <person name="Horwitz B."/>
            <person name="Torres-Martinez S."/>
            <person name="Idnurm A."/>
            <person name="Herrera-Estrella A."/>
            <person name="Gabaldon T."/>
            <person name="Grigoriev I.V."/>
        </authorList>
    </citation>
    <scope>NUCLEOTIDE SEQUENCE [LARGE SCALE GENOMIC DNA]</scope>
    <source>
        <strain evidence="2 3">CBS 277.49</strain>
    </source>
</reference>
<dbReference type="VEuPathDB" id="FungiDB:MUCCIDRAFT_119612"/>
<evidence type="ECO:0000313" key="3">
    <source>
        <dbReference type="Proteomes" id="UP000077051"/>
    </source>
</evidence>
<dbReference type="EMBL" id="AMYB01000001">
    <property type="protein sequence ID" value="OAD09048.1"/>
    <property type="molecule type" value="Genomic_DNA"/>
</dbReference>
<feature type="non-terminal residue" evidence="2">
    <location>
        <position position="1"/>
    </location>
</feature>
<sequence>VELAFKEQYLGRSDMWRLQQNLKGTCVYHEKKILFAGSIKATVKRLFAHDEQMTSGYITETTRMIFRSASAKYFLFIQMSREMWEFDEDGELYFEKAVSNFLPHLFTRWKDQGTNHVVSIVLFTRVYYETKMDDPLINQAADGRYYKDFYKVLADWETTDDWMSVIGPLKKEQLNFQPNVLLRTEEGRKVVSGQISMAYEGNVLEAVNLALNPFDKHFVDRDLMRTGLSIILITPGVGKFWVNKKLLRLTNERMTDNGIAMDLVCLSPLPLHITPLMCYMDAPLTGETDTVGPKPTLHANTNQKSGFVDPLYRDSDDAPTQAYYAVPHWVDCSFYHHETGRFLKQDKF</sequence>
<dbReference type="AlphaFoldDB" id="A0A168QCI5"/>
<dbReference type="OrthoDB" id="39497at2759"/>
<feature type="non-terminal residue" evidence="2">
    <location>
        <position position="348"/>
    </location>
</feature>
<organism evidence="2 3">
    <name type="scientific">Mucor lusitanicus CBS 277.49</name>
    <dbReference type="NCBI Taxonomy" id="747725"/>
    <lineage>
        <taxon>Eukaryota</taxon>
        <taxon>Fungi</taxon>
        <taxon>Fungi incertae sedis</taxon>
        <taxon>Mucoromycota</taxon>
        <taxon>Mucoromycotina</taxon>
        <taxon>Mucoromycetes</taxon>
        <taxon>Mucorales</taxon>
        <taxon>Mucorineae</taxon>
        <taxon>Mucoraceae</taxon>
        <taxon>Mucor</taxon>
    </lineage>
</organism>
<dbReference type="GO" id="GO:0005096">
    <property type="term" value="F:GTPase activator activity"/>
    <property type="evidence" value="ECO:0007669"/>
    <property type="project" value="InterPro"/>
</dbReference>
<dbReference type="PANTHER" id="PTHR13179:SF8">
    <property type="entry name" value="GATOR COMPLEX PROTEIN DEPDC5"/>
    <property type="match status" value="1"/>
</dbReference>
<dbReference type="PANTHER" id="PTHR13179">
    <property type="entry name" value="DEP DOMAIN CONTAINING PROTEIN 5"/>
    <property type="match status" value="1"/>
</dbReference>
<dbReference type="GO" id="GO:1904262">
    <property type="term" value="P:negative regulation of TORC1 signaling"/>
    <property type="evidence" value="ECO:0007669"/>
    <property type="project" value="TreeGrafter"/>
</dbReference>
<name>A0A168QCI5_MUCCL</name>
<keyword evidence="3" id="KW-1185">Reference proteome</keyword>
<evidence type="ECO:0000313" key="2">
    <source>
        <dbReference type="EMBL" id="OAD09048.1"/>
    </source>
</evidence>
<dbReference type="InterPro" id="IPR027244">
    <property type="entry name" value="IML1"/>
</dbReference>
<dbReference type="GO" id="GO:1990130">
    <property type="term" value="C:GATOR1 complex"/>
    <property type="evidence" value="ECO:0007669"/>
    <property type="project" value="TreeGrafter"/>
</dbReference>
<evidence type="ECO:0000259" key="1">
    <source>
        <dbReference type="Pfam" id="PF12257"/>
    </source>
</evidence>
<dbReference type="GO" id="GO:0010508">
    <property type="term" value="P:positive regulation of autophagy"/>
    <property type="evidence" value="ECO:0007669"/>
    <property type="project" value="TreeGrafter"/>
</dbReference>
<accession>A0A168QCI5</accession>
<feature type="domain" description="Vacuolar membrane-associated protein Iml1 N-terminal" evidence="1">
    <location>
        <begin position="1"/>
        <end position="279"/>
    </location>
</feature>
<gene>
    <name evidence="2" type="ORF">MUCCIDRAFT_119612</name>
</gene>
<dbReference type="InterPro" id="IPR048255">
    <property type="entry name" value="IML1_N"/>
</dbReference>
<dbReference type="Proteomes" id="UP000077051">
    <property type="component" value="Unassembled WGS sequence"/>
</dbReference>
<proteinExistence type="predicted"/>